<reference evidence="1 2" key="1">
    <citation type="submission" date="2019-12" db="EMBL/GenBank/DDBJ databases">
        <title>Nocardia sp. nov. ET3-3 isolated from soil.</title>
        <authorList>
            <person name="Kanchanasin P."/>
            <person name="Tanasupawat S."/>
            <person name="Yuki M."/>
            <person name="Kudo T."/>
        </authorList>
    </citation>
    <scope>NUCLEOTIDE SEQUENCE [LARGE SCALE GENOMIC DNA]</scope>
    <source>
        <strain evidence="1 2">ET3-3</strain>
    </source>
</reference>
<keyword evidence="2" id="KW-1185">Reference proteome</keyword>
<sequence>MIQRERFSPDESDIRIDTYCSRRPGQDSAVYLTHLPTGIAAWSGSDGTQAGNKLQALRLLAARMNAVAEGRFTADLWTL</sequence>
<accession>A0A7K1UUJ4</accession>
<gene>
    <name evidence="1" type="ORF">GPX89_12370</name>
</gene>
<organism evidence="1 2">
    <name type="scientific">Nocardia terrae</name>
    <dbReference type="NCBI Taxonomy" id="2675851"/>
    <lineage>
        <taxon>Bacteria</taxon>
        <taxon>Bacillati</taxon>
        <taxon>Actinomycetota</taxon>
        <taxon>Actinomycetes</taxon>
        <taxon>Mycobacteriales</taxon>
        <taxon>Nocardiaceae</taxon>
        <taxon>Nocardia</taxon>
    </lineage>
</organism>
<protein>
    <recommendedName>
        <fullName evidence="3">Peptide chain release factor 1</fullName>
    </recommendedName>
</protein>
<dbReference type="RefSeq" id="WP_157387612.1">
    <property type="nucleotide sequence ID" value="NZ_WRPP01000002.1"/>
</dbReference>
<name>A0A7K1UUJ4_9NOCA</name>
<evidence type="ECO:0008006" key="3">
    <source>
        <dbReference type="Google" id="ProtNLM"/>
    </source>
</evidence>
<dbReference type="EMBL" id="WRPP01000002">
    <property type="protein sequence ID" value="MVU78037.1"/>
    <property type="molecule type" value="Genomic_DNA"/>
</dbReference>
<evidence type="ECO:0000313" key="2">
    <source>
        <dbReference type="Proteomes" id="UP000466794"/>
    </source>
</evidence>
<dbReference type="SUPFAM" id="SSF75620">
    <property type="entry name" value="Release factor"/>
    <property type="match status" value="1"/>
</dbReference>
<dbReference type="AlphaFoldDB" id="A0A7K1UUJ4"/>
<dbReference type="InterPro" id="IPR045853">
    <property type="entry name" value="Pep_chain_release_fac_I_sf"/>
</dbReference>
<evidence type="ECO:0000313" key="1">
    <source>
        <dbReference type="EMBL" id="MVU78037.1"/>
    </source>
</evidence>
<proteinExistence type="predicted"/>
<comment type="caution">
    <text evidence="1">The sequence shown here is derived from an EMBL/GenBank/DDBJ whole genome shotgun (WGS) entry which is preliminary data.</text>
</comment>
<dbReference type="Proteomes" id="UP000466794">
    <property type="component" value="Unassembled WGS sequence"/>
</dbReference>
<dbReference type="Gene3D" id="3.30.160.20">
    <property type="match status" value="1"/>
</dbReference>